<evidence type="ECO:0000259" key="1">
    <source>
        <dbReference type="Pfam" id="PF26080"/>
    </source>
</evidence>
<gene>
    <name evidence="2" type="ORF">TCAL_08829</name>
</gene>
<dbReference type="Pfam" id="PF26080">
    <property type="entry name" value="CUB_animal"/>
    <property type="match status" value="1"/>
</dbReference>
<dbReference type="AlphaFoldDB" id="A0A553PRZ4"/>
<name>A0A553PRZ4_TIGCA</name>
<comment type="caution">
    <text evidence="2">The sequence shown here is derived from an EMBL/GenBank/DDBJ whole genome shotgun (WGS) entry which is preliminary data.</text>
</comment>
<dbReference type="InterPro" id="IPR058698">
    <property type="entry name" value="CUB_metazoa"/>
</dbReference>
<feature type="non-terminal residue" evidence="2">
    <location>
        <position position="1"/>
    </location>
</feature>
<sequence>QQHLLQWQHWIHSTQWNLFYQFRMFLKRRIASRKLCIREFVCCAWISSPSHCWEREIQLKTMELEKRVADVSTSLQPRYSICIRQESGMCCIQYSECEDANSFTLDQKNDNKGFVDNMCTKDYEEQVRYAEDRPTWPLGRDFVALS</sequence>
<evidence type="ECO:0000313" key="2">
    <source>
        <dbReference type="EMBL" id="TRY80448.1"/>
    </source>
</evidence>
<dbReference type="EMBL" id="VCGU01000001">
    <property type="protein sequence ID" value="TRY80448.1"/>
    <property type="molecule type" value="Genomic_DNA"/>
</dbReference>
<dbReference type="Proteomes" id="UP000318571">
    <property type="component" value="Chromosome 12"/>
</dbReference>
<reference evidence="2 3" key="1">
    <citation type="journal article" date="2018" name="Nat. Ecol. Evol.">
        <title>Genomic signatures of mitonuclear coevolution across populations of Tigriopus californicus.</title>
        <authorList>
            <person name="Barreto F.S."/>
            <person name="Watson E.T."/>
            <person name="Lima T.G."/>
            <person name="Willett C.S."/>
            <person name="Edmands S."/>
            <person name="Li W."/>
            <person name="Burton R.S."/>
        </authorList>
    </citation>
    <scope>NUCLEOTIDE SEQUENCE [LARGE SCALE GENOMIC DNA]</scope>
    <source>
        <strain evidence="2 3">San Diego</strain>
    </source>
</reference>
<proteinExistence type="predicted"/>
<feature type="domain" description="CUB" evidence="1">
    <location>
        <begin position="78"/>
        <end position="123"/>
    </location>
</feature>
<accession>A0A553PRZ4</accession>
<keyword evidence="3" id="KW-1185">Reference proteome</keyword>
<evidence type="ECO:0000313" key="3">
    <source>
        <dbReference type="Proteomes" id="UP000318571"/>
    </source>
</evidence>
<protein>
    <recommendedName>
        <fullName evidence="1">CUB domain-containing protein</fullName>
    </recommendedName>
</protein>
<organism evidence="2 3">
    <name type="scientific">Tigriopus californicus</name>
    <name type="common">Marine copepod</name>
    <dbReference type="NCBI Taxonomy" id="6832"/>
    <lineage>
        <taxon>Eukaryota</taxon>
        <taxon>Metazoa</taxon>
        <taxon>Ecdysozoa</taxon>
        <taxon>Arthropoda</taxon>
        <taxon>Crustacea</taxon>
        <taxon>Multicrustacea</taxon>
        <taxon>Hexanauplia</taxon>
        <taxon>Copepoda</taxon>
        <taxon>Harpacticoida</taxon>
        <taxon>Harpacticidae</taxon>
        <taxon>Tigriopus</taxon>
    </lineage>
</organism>